<proteinExistence type="predicted"/>
<dbReference type="EMBL" id="BJMM01000073">
    <property type="protein sequence ID" value="GEB53969.1"/>
    <property type="molecule type" value="Genomic_DNA"/>
</dbReference>
<feature type="compositionally biased region" description="Basic and acidic residues" evidence="1">
    <location>
        <begin position="93"/>
        <end position="125"/>
    </location>
</feature>
<comment type="caution">
    <text evidence="2">The sequence shown here is derived from an EMBL/GenBank/DDBJ whole genome shotgun (WGS) entry which is preliminary data.</text>
</comment>
<evidence type="ECO:0000256" key="1">
    <source>
        <dbReference type="SAM" id="MobiDB-lite"/>
    </source>
</evidence>
<evidence type="ECO:0000313" key="3">
    <source>
        <dbReference type="Proteomes" id="UP000319210"/>
    </source>
</evidence>
<accession>A0A4Y3R9B9</accession>
<feature type="region of interest" description="Disordered" evidence="1">
    <location>
        <begin position="54"/>
        <end position="125"/>
    </location>
</feature>
<gene>
    <name evidence="2" type="ORF">SCA03_65200</name>
</gene>
<dbReference type="InterPro" id="IPR021527">
    <property type="entry name" value="DUF2795"/>
</dbReference>
<protein>
    <recommendedName>
        <fullName evidence="4">DUF2795 domain-containing protein</fullName>
    </recommendedName>
</protein>
<keyword evidence="3" id="KW-1185">Reference proteome</keyword>
<dbReference type="Proteomes" id="UP000319210">
    <property type="component" value="Unassembled WGS sequence"/>
</dbReference>
<evidence type="ECO:0000313" key="2">
    <source>
        <dbReference type="EMBL" id="GEB53969.1"/>
    </source>
</evidence>
<evidence type="ECO:0008006" key="4">
    <source>
        <dbReference type="Google" id="ProtNLM"/>
    </source>
</evidence>
<feature type="compositionally biased region" description="Basic and acidic residues" evidence="1">
    <location>
        <begin position="12"/>
        <end position="22"/>
    </location>
</feature>
<feature type="region of interest" description="Disordered" evidence="1">
    <location>
        <begin position="1"/>
        <end position="33"/>
    </location>
</feature>
<dbReference type="AlphaFoldDB" id="A0A4Y3R9B9"/>
<organism evidence="2 3">
    <name type="scientific">Streptomyces cacaoi</name>
    <dbReference type="NCBI Taxonomy" id="1898"/>
    <lineage>
        <taxon>Bacteria</taxon>
        <taxon>Bacillati</taxon>
        <taxon>Actinomycetota</taxon>
        <taxon>Actinomycetes</taxon>
        <taxon>Kitasatosporales</taxon>
        <taxon>Streptomycetaceae</taxon>
        <taxon>Streptomyces</taxon>
    </lineage>
</organism>
<reference evidence="2 3" key="1">
    <citation type="submission" date="2019-06" db="EMBL/GenBank/DDBJ databases">
        <title>Whole genome shotgun sequence of Streptomyces cacaoi subsp. cacaoi NBRC 12748.</title>
        <authorList>
            <person name="Hosoyama A."/>
            <person name="Uohara A."/>
            <person name="Ohji S."/>
            <person name="Ichikawa N."/>
        </authorList>
    </citation>
    <scope>NUCLEOTIDE SEQUENCE [LARGE SCALE GENOMIC DNA]</scope>
    <source>
        <strain evidence="2 3">NBRC 12748</strain>
    </source>
</reference>
<sequence length="125" mass="13686">MASGTGGNPPRMADKTEKREILDAVSTAPFPADKDELLRAAEDNHAKPEIIDALRAMPPETYESKSEVASSVRLRPEDDDDVSDSPGQRAAQARRDTRGGHAQHQREAPKPPVEEELDRGRHNAP</sequence>
<name>A0A4Y3R9B9_STRCI</name>
<dbReference type="Pfam" id="PF11387">
    <property type="entry name" value="DUF2795"/>
    <property type="match status" value="1"/>
</dbReference>